<evidence type="ECO:0000259" key="2">
    <source>
        <dbReference type="PROSITE" id="PS51677"/>
    </source>
</evidence>
<dbReference type="PROSITE" id="PS51677">
    <property type="entry name" value="NODB"/>
    <property type="match status" value="1"/>
</dbReference>
<feature type="transmembrane region" description="Helical" evidence="1">
    <location>
        <begin position="30"/>
        <end position="50"/>
    </location>
</feature>
<dbReference type="PANTHER" id="PTHR10587:SF125">
    <property type="entry name" value="POLYSACCHARIDE DEACETYLASE YHEN-RELATED"/>
    <property type="match status" value="1"/>
</dbReference>
<keyword evidence="1" id="KW-0472">Membrane</keyword>
<dbReference type="Gene3D" id="3.20.20.370">
    <property type="entry name" value="Glycoside hydrolase/deacetylase"/>
    <property type="match status" value="1"/>
</dbReference>
<dbReference type="InterPro" id="IPR011330">
    <property type="entry name" value="Glyco_hydro/deAcase_b/a-brl"/>
</dbReference>
<dbReference type="CDD" id="cd10917">
    <property type="entry name" value="CE4_NodB_like_6s_7s"/>
    <property type="match status" value="1"/>
</dbReference>
<dbReference type="PANTHER" id="PTHR10587">
    <property type="entry name" value="GLYCOSYL TRANSFERASE-RELATED"/>
    <property type="match status" value="1"/>
</dbReference>
<reference evidence="3 4" key="1">
    <citation type="submission" date="2022-11" db="EMBL/GenBank/DDBJ databases">
        <title>The characterization of three novel Bacteroidetes species and genomic analysis of their roles in tidal elemental geochemical cycles.</title>
        <authorList>
            <person name="Ma K."/>
        </authorList>
    </citation>
    <scope>NUCLEOTIDE SEQUENCE [LARGE SCALE GENOMIC DNA]</scope>
    <source>
        <strain evidence="3 4">M17</strain>
    </source>
</reference>
<organism evidence="3 4">
    <name type="scientific">Mangrovivirga halotolerans</name>
    <dbReference type="NCBI Taxonomy" id="2993936"/>
    <lineage>
        <taxon>Bacteria</taxon>
        <taxon>Pseudomonadati</taxon>
        <taxon>Bacteroidota</taxon>
        <taxon>Cytophagia</taxon>
        <taxon>Cytophagales</taxon>
        <taxon>Mangrovivirgaceae</taxon>
        <taxon>Mangrovivirga</taxon>
    </lineage>
</organism>
<keyword evidence="4" id="KW-1185">Reference proteome</keyword>
<keyword evidence="1" id="KW-1133">Transmembrane helix</keyword>
<dbReference type="Proteomes" id="UP001209885">
    <property type="component" value="Unassembled WGS sequence"/>
</dbReference>
<feature type="transmembrane region" description="Helical" evidence="1">
    <location>
        <begin position="5"/>
        <end position="24"/>
    </location>
</feature>
<dbReference type="InterPro" id="IPR002509">
    <property type="entry name" value="NODB_dom"/>
</dbReference>
<gene>
    <name evidence="3" type="ORF">OO013_15940</name>
</gene>
<accession>A0ABT3RUB3</accession>
<evidence type="ECO:0000256" key="1">
    <source>
        <dbReference type="SAM" id="Phobius"/>
    </source>
</evidence>
<dbReference type="Pfam" id="PF01522">
    <property type="entry name" value="Polysacc_deac_1"/>
    <property type="match status" value="1"/>
</dbReference>
<sequence length="253" mass="28214">MKYQVIKILSIGCVIGIVLAHYLADALSLYWVMLPMILFALSIAGGAYFIRFNFFVSSINRLKVNSNQVAITFDDGPTLNTLKVLDVLDDYNAKGTFFLIGKRITENKEIAEEIITRGHSIGNHSYSHSSSFPIYSSKKIAKEIVDTNNLLETVTGKKNVLFRPPFGVTNPSVSKGIKRSGVKSIGWSIRSFDTVGHNAERVVNRIIKKIKPGSIILLHDDREKTPEILEGILQYISENNLKTVSLDNKSIQL</sequence>
<proteinExistence type="predicted"/>
<comment type="caution">
    <text evidence="3">The sequence shown here is derived from an EMBL/GenBank/DDBJ whole genome shotgun (WGS) entry which is preliminary data.</text>
</comment>
<evidence type="ECO:0000313" key="3">
    <source>
        <dbReference type="EMBL" id="MCX2745370.1"/>
    </source>
</evidence>
<feature type="domain" description="NodB homology" evidence="2">
    <location>
        <begin position="67"/>
        <end position="244"/>
    </location>
</feature>
<dbReference type="InterPro" id="IPR050248">
    <property type="entry name" value="Polysacc_deacetylase_ArnD"/>
</dbReference>
<keyword evidence="1" id="KW-0812">Transmembrane</keyword>
<dbReference type="SUPFAM" id="SSF88713">
    <property type="entry name" value="Glycoside hydrolase/deacetylase"/>
    <property type="match status" value="1"/>
</dbReference>
<name>A0ABT3RUB3_9BACT</name>
<evidence type="ECO:0000313" key="4">
    <source>
        <dbReference type="Proteomes" id="UP001209885"/>
    </source>
</evidence>
<dbReference type="EMBL" id="JAPFQN010000009">
    <property type="protein sequence ID" value="MCX2745370.1"/>
    <property type="molecule type" value="Genomic_DNA"/>
</dbReference>
<protein>
    <submittedName>
        <fullName evidence="3">Polysaccharide deacetylase family protein</fullName>
    </submittedName>
</protein>
<dbReference type="RefSeq" id="WP_266057937.1">
    <property type="nucleotide sequence ID" value="NZ_JAPFQN010000009.1"/>
</dbReference>